<accession>W1XW96</accession>
<dbReference type="InterPro" id="IPR036138">
    <property type="entry name" value="PBP_dimer_sf"/>
</dbReference>
<dbReference type="AlphaFoldDB" id="W1XW96"/>
<dbReference type="InterPro" id="IPR050515">
    <property type="entry name" value="Beta-lactam/transpept"/>
</dbReference>
<evidence type="ECO:0000256" key="1">
    <source>
        <dbReference type="SAM" id="Phobius"/>
    </source>
</evidence>
<protein>
    <submittedName>
        <fullName evidence="2">Penicillin-binding protein 2</fullName>
    </submittedName>
</protein>
<gene>
    <name evidence="2" type="ORF">Q604_UNBC11179G0001</name>
</gene>
<keyword evidence="1" id="KW-0812">Transmembrane</keyword>
<name>W1XW96_9ZZZZ</name>
<dbReference type="Gene3D" id="3.90.1310.10">
    <property type="entry name" value="Penicillin-binding protein 2a (Domain 2)"/>
    <property type="match status" value="1"/>
</dbReference>
<keyword evidence="1" id="KW-0472">Membrane</keyword>
<feature type="non-terminal residue" evidence="2">
    <location>
        <position position="83"/>
    </location>
</feature>
<dbReference type="PANTHER" id="PTHR30627">
    <property type="entry name" value="PEPTIDOGLYCAN D,D-TRANSPEPTIDASE"/>
    <property type="match status" value="1"/>
</dbReference>
<sequence>MLEGLYKRRKTNRFDVLFYIVAGIFIVLALRLMTLQILSGGYYQAKAEGNRLRMVSMTAARGIMYDRNGQILVGSRPAYTISI</sequence>
<feature type="transmembrane region" description="Helical" evidence="1">
    <location>
        <begin position="16"/>
        <end position="38"/>
    </location>
</feature>
<dbReference type="SUPFAM" id="SSF56519">
    <property type="entry name" value="Penicillin binding protein dimerisation domain"/>
    <property type="match status" value="1"/>
</dbReference>
<dbReference type="GO" id="GO:0071972">
    <property type="term" value="F:peptidoglycan L,D-transpeptidase activity"/>
    <property type="evidence" value="ECO:0007669"/>
    <property type="project" value="TreeGrafter"/>
</dbReference>
<keyword evidence="1" id="KW-1133">Transmembrane helix</keyword>
<dbReference type="GO" id="GO:0005886">
    <property type="term" value="C:plasma membrane"/>
    <property type="evidence" value="ECO:0007669"/>
    <property type="project" value="TreeGrafter"/>
</dbReference>
<organism evidence="2">
    <name type="scientific">human gut metagenome</name>
    <dbReference type="NCBI Taxonomy" id="408170"/>
    <lineage>
        <taxon>unclassified sequences</taxon>
        <taxon>metagenomes</taxon>
        <taxon>organismal metagenomes</taxon>
    </lineage>
</organism>
<comment type="caution">
    <text evidence="2">The sequence shown here is derived from an EMBL/GenBank/DDBJ whole genome shotgun (WGS) entry which is preliminary data.</text>
</comment>
<proteinExistence type="predicted"/>
<dbReference type="EMBL" id="AZMM01011179">
    <property type="protein sequence ID" value="ETJ34396.1"/>
    <property type="molecule type" value="Genomic_DNA"/>
</dbReference>
<dbReference type="GO" id="GO:0071555">
    <property type="term" value="P:cell wall organization"/>
    <property type="evidence" value="ECO:0007669"/>
    <property type="project" value="TreeGrafter"/>
</dbReference>
<dbReference type="PANTHER" id="PTHR30627:SF2">
    <property type="entry name" value="PEPTIDOGLYCAN D,D-TRANSPEPTIDASE MRDA"/>
    <property type="match status" value="1"/>
</dbReference>
<evidence type="ECO:0000313" key="2">
    <source>
        <dbReference type="EMBL" id="ETJ34396.1"/>
    </source>
</evidence>
<dbReference type="GO" id="GO:0008658">
    <property type="term" value="F:penicillin binding"/>
    <property type="evidence" value="ECO:0007669"/>
    <property type="project" value="InterPro"/>
</dbReference>
<reference evidence="2" key="1">
    <citation type="submission" date="2013-12" db="EMBL/GenBank/DDBJ databases">
        <title>A Varibaculum cambriense genome reconstructed from a premature infant gut community with otherwise low bacterial novelty that shifts toward anaerobic metabolism during the third week of life.</title>
        <authorList>
            <person name="Brown C.T."/>
            <person name="Sharon I."/>
            <person name="Thomas B.C."/>
            <person name="Castelle C.J."/>
            <person name="Morowitz M.J."/>
            <person name="Banfield J.F."/>
        </authorList>
    </citation>
    <scope>NUCLEOTIDE SEQUENCE</scope>
</reference>